<feature type="region of interest" description="Disordered" evidence="1">
    <location>
        <begin position="38"/>
        <end position="67"/>
    </location>
</feature>
<dbReference type="EMBL" id="BGZK01002341">
    <property type="protein sequence ID" value="GBP93129.1"/>
    <property type="molecule type" value="Genomic_DNA"/>
</dbReference>
<gene>
    <name evidence="2" type="ORF">EVAR_46071_1</name>
</gene>
<sequence length="233" mass="25371">MIKKQSAIRPCVCFKTNAYRSETRKKCRAETVVVLSTRFGGGDSPRAPPPAARRPAAAAGGRDSGQRSFAEDVTITFKTVPKLACSLATKEKNAVIEEGAASLLMFLKVWILVVMHLLAQSTGRSGSNRDNGRVPRRAPPVDGRGISGFGQYLYIPRRVPPATTTGTGDIRSSCAATANPDRARKGRAPNQKSNDMICRAFYGRAQRRRAYNRRVVTTRPIAAEPDHKTNTIS</sequence>
<accession>A0A4C2A1T4</accession>
<evidence type="ECO:0000313" key="2">
    <source>
        <dbReference type="EMBL" id="GBP93129.1"/>
    </source>
</evidence>
<name>A0A4C2A1T4_EUMVA</name>
<comment type="caution">
    <text evidence="2">The sequence shown here is derived from an EMBL/GenBank/DDBJ whole genome shotgun (WGS) entry which is preliminary data.</text>
</comment>
<keyword evidence="3" id="KW-1185">Reference proteome</keyword>
<protein>
    <submittedName>
        <fullName evidence="2">Uncharacterized protein</fullName>
    </submittedName>
</protein>
<proteinExistence type="predicted"/>
<dbReference type="AlphaFoldDB" id="A0A4C2A1T4"/>
<organism evidence="2 3">
    <name type="scientific">Eumeta variegata</name>
    <name type="common">Bagworm moth</name>
    <name type="synonym">Eumeta japonica</name>
    <dbReference type="NCBI Taxonomy" id="151549"/>
    <lineage>
        <taxon>Eukaryota</taxon>
        <taxon>Metazoa</taxon>
        <taxon>Ecdysozoa</taxon>
        <taxon>Arthropoda</taxon>
        <taxon>Hexapoda</taxon>
        <taxon>Insecta</taxon>
        <taxon>Pterygota</taxon>
        <taxon>Neoptera</taxon>
        <taxon>Endopterygota</taxon>
        <taxon>Lepidoptera</taxon>
        <taxon>Glossata</taxon>
        <taxon>Ditrysia</taxon>
        <taxon>Tineoidea</taxon>
        <taxon>Psychidae</taxon>
        <taxon>Oiketicinae</taxon>
        <taxon>Eumeta</taxon>
    </lineage>
</organism>
<evidence type="ECO:0000256" key="1">
    <source>
        <dbReference type="SAM" id="MobiDB-lite"/>
    </source>
</evidence>
<dbReference type="Proteomes" id="UP000299102">
    <property type="component" value="Unassembled WGS sequence"/>
</dbReference>
<feature type="region of interest" description="Disordered" evidence="1">
    <location>
        <begin position="163"/>
        <end position="192"/>
    </location>
</feature>
<evidence type="ECO:0000313" key="3">
    <source>
        <dbReference type="Proteomes" id="UP000299102"/>
    </source>
</evidence>
<reference evidence="2 3" key="1">
    <citation type="journal article" date="2019" name="Commun. Biol.">
        <title>The bagworm genome reveals a unique fibroin gene that provides high tensile strength.</title>
        <authorList>
            <person name="Kono N."/>
            <person name="Nakamura H."/>
            <person name="Ohtoshi R."/>
            <person name="Tomita M."/>
            <person name="Numata K."/>
            <person name="Arakawa K."/>
        </authorList>
    </citation>
    <scope>NUCLEOTIDE SEQUENCE [LARGE SCALE GENOMIC DNA]</scope>
</reference>
<feature type="region of interest" description="Disordered" evidence="1">
    <location>
        <begin position="122"/>
        <end position="142"/>
    </location>
</feature>